<dbReference type="RefSeq" id="WP_150578576.1">
    <property type="nucleotide sequence ID" value="NZ_CABVGX010000001.1"/>
</dbReference>
<evidence type="ECO:0000313" key="2">
    <source>
        <dbReference type="Proteomes" id="UP000325607"/>
    </source>
</evidence>
<organism evidence="1 2">
    <name type="scientific">Pseudomonas fluorescens</name>
    <dbReference type="NCBI Taxonomy" id="294"/>
    <lineage>
        <taxon>Bacteria</taxon>
        <taxon>Pseudomonadati</taxon>
        <taxon>Pseudomonadota</taxon>
        <taxon>Gammaproteobacteria</taxon>
        <taxon>Pseudomonadales</taxon>
        <taxon>Pseudomonadaceae</taxon>
        <taxon>Pseudomonas</taxon>
    </lineage>
</organism>
<dbReference type="OrthoDB" id="7024420at2"/>
<reference evidence="1 2" key="1">
    <citation type="submission" date="2019-09" db="EMBL/GenBank/DDBJ databases">
        <authorList>
            <person name="Chandra G."/>
            <person name="Truman W A."/>
        </authorList>
    </citation>
    <scope>NUCLEOTIDE SEQUENCE [LARGE SCALE GENOMIC DNA]</scope>
    <source>
        <strain evidence="1">PS645</strain>
    </source>
</reference>
<sequence length="72" mass="8344">MRSLVIDMPNGRELVDELDRATEQMMSIPVELIGSEAWQAAACRQHQAFRKWREYLHKMADGRARTETLKVA</sequence>
<dbReference type="Proteomes" id="UP000325607">
    <property type="component" value="Unassembled WGS sequence"/>
</dbReference>
<proteinExistence type="predicted"/>
<evidence type="ECO:0000313" key="1">
    <source>
        <dbReference type="EMBL" id="VVM36226.1"/>
    </source>
</evidence>
<accession>A0A5E6NZ61</accession>
<dbReference type="AlphaFoldDB" id="A0A5E6NZ61"/>
<gene>
    <name evidence="1" type="ORF">PS645_00037</name>
</gene>
<name>A0A5E6NZ61_PSEFL</name>
<dbReference type="EMBL" id="CABVGX010000001">
    <property type="protein sequence ID" value="VVM36226.1"/>
    <property type="molecule type" value="Genomic_DNA"/>
</dbReference>
<protein>
    <submittedName>
        <fullName evidence="1">Uncharacterized protein</fullName>
    </submittedName>
</protein>